<dbReference type="OrthoDB" id="1103324at2759"/>
<comment type="caution">
    <text evidence="11">The sequence shown here is derived from an EMBL/GenBank/DDBJ whole genome shotgun (WGS) entry which is preliminary data.</text>
</comment>
<dbReference type="GO" id="GO:0020037">
    <property type="term" value="F:heme binding"/>
    <property type="evidence" value="ECO:0007669"/>
    <property type="project" value="InterPro"/>
</dbReference>
<keyword evidence="9 10" id="KW-0472">Membrane</keyword>
<evidence type="ECO:0000256" key="1">
    <source>
        <dbReference type="ARBA" id="ARBA00001971"/>
    </source>
</evidence>
<dbReference type="GO" id="GO:0005506">
    <property type="term" value="F:iron ion binding"/>
    <property type="evidence" value="ECO:0007669"/>
    <property type="project" value="InterPro"/>
</dbReference>
<dbReference type="Pfam" id="PF00067">
    <property type="entry name" value="p450"/>
    <property type="match status" value="1"/>
</dbReference>
<evidence type="ECO:0000256" key="3">
    <source>
        <dbReference type="ARBA" id="ARBA00010617"/>
    </source>
</evidence>
<keyword evidence="6" id="KW-0560">Oxidoreductase</keyword>
<evidence type="ECO:0000256" key="10">
    <source>
        <dbReference type="SAM" id="Phobius"/>
    </source>
</evidence>
<accession>A0A1R3HIM8</accession>
<evidence type="ECO:0000256" key="7">
    <source>
        <dbReference type="ARBA" id="ARBA00023004"/>
    </source>
</evidence>
<keyword evidence="5" id="KW-0479">Metal-binding</keyword>
<comment type="cofactor">
    <cofactor evidence="1">
        <name>heme</name>
        <dbReference type="ChEBI" id="CHEBI:30413"/>
    </cofactor>
</comment>
<keyword evidence="10" id="KW-0812">Transmembrane</keyword>
<sequence>MATIDSDILYYFNPFLIWFITALLLHFFIKRFLRNPSRTQVPPPPTPPALPFIGHLHLVGAVIPKSFQALAKRHGPLMEIRLGASSCVVASNATVAKEIFKTQELNFSSRPEFGSSEHFIYRGSRFVLAQYGDYWRFMKKLCMTRLLAVPQLDKFIDIRDEEKVKLVESVMKHCREGSLCDLTTELTSLTNNTICRMAMSTRCSENDDDAAEIKTLIRTCLQLSGKIHVGDVLGPLKFLDFSGNGKKLKSALLKFDRLMDRVIKEHEEEARKGSFEDKNRRKDVLDILLEVYRDPNAEDGEIRVDLSPGSGFASEMARPLVCYPVVHFNPFGAIPKSEKMI</sequence>
<evidence type="ECO:0000256" key="9">
    <source>
        <dbReference type="ARBA" id="ARBA00023136"/>
    </source>
</evidence>
<reference evidence="12" key="1">
    <citation type="submission" date="2013-09" db="EMBL/GenBank/DDBJ databases">
        <title>Corchorus olitorius genome sequencing.</title>
        <authorList>
            <person name="Alam M."/>
            <person name="Haque M.S."/>
            <person name="Islam M.S."/>
            <person name="Emdad E.M."/>
            <person name="Islam M.M."/>
            <person name="Ahmed B."/>
            <person name="Halim A."/>
            <person name="Hossen Q.M.M."/>
            <person name="Hossain M.Z."/>
            <person name="Ahmed R."/>
            <person name="Khan M.M."/>
            <person name="Islam R."/>
            <person name="Rashid M.M."/>
            <person name="Khan S.A."/>
            <person name="Rahman M.S."/>
            <person name="Alam M."/>
            <person name="Yahiya A.S."/>
            <person name="Khan M.S."/>
            <person name="Azam M.S."/>
            <person name="Haque T."/>
            <person name="Lashkar M.Z.H."/>
            <person name="Akhand A.I."/>
            <person name="Morshed G."/>
            <person name="Roy S."/>
            <person name="Uddin K.S."/>
            <person name="Rabeya T."/>
            <person name="Hossain A.S."/>
            <person name="Chowdhury A."/>
            <person name="Snigdha A.R."/>
            <person name="Mortoza M.S."/>
            <person name="Matin S.A."/>
            <person name="Hoque S.M.E."/>
            <person name="Islam M.K."/>
            <person name="Roy D.K."/>
            <person name="Haider R."/>
            <person name="Moosa M.M."/>
            <person name="Elias S.M."/>
            <person name="Hasan A.M."/>
            <person name="Jahan S."/>
            <person name="Shafiuddin M."/>
            <person name="Mahmood N."/>
            <person name="Shommy N.S."/>
        </authorList>
    </citation>
    <scope>NUCLEOTIDE SEQUENCE [LARGE SCALE GENOMIC DNA]</scope>
    <source>
        <strain evidence="12">cv. O-4</strain>
    </source>
</reference>
<dbReference type="InterPro" id="IPR002401">
    <property type="entry name" value="Cyt_P450_E_grp-I"/>
</dbReference>
<dbReference type="AlphaFoldDB" id="A0A1R3HIM8"/>
<keyword evidence="10" id="KW-1133">Transmembrane helix</keyword>
<gene>
    <name evidence="11" type="ORF">COLO4_28743</name>
</gene>
<protein>
    <submittedName>
        <fullName evidence="11">Cytochrome P450</fullName>
    </submittedName>
</protein>
<feature type="transmembrane region" description="Helical" evidence="10">
    <location>
        <begin position="12"/>
        <end position="29"/>
    </location>
</feature>
<evidence type="ECO:0000256" key="6">
    <source>
        <dbReference type="ARBA" id="ARBA00023002"/>
    </source>
</evidence>
<dbReference type="GO" id="GO:0016705">
    <property type="term" value="F:oxidoreductase activity, acting on paired donors, with incorporation or reduction of molecular oxygen"/>
    <property type="evidence" value="ECO:0007669"/>
    <property type="project" value="InterPro"/>
</dbReference>
<keyword evidence="4" id="KW-0349">Heme</keyword>
<name>A0A1R3HIM8_9ROSI</name>
<dbReference type="PANTHER" id="PTHR47943:SF8">
    <property type="entry name" value="CYTOCHROME P450"/>
    <property type="match status" value="1"/>
</dbReference>
<dbReference type="InterPro" id="IPR036396">
    <property type="entry name" value="Cyt_P450_sf"/>
</dbReference>
<dbReference type="Gene3D" id="1.10.630.10">
    <property type="entry name" value="Cytochrome P450"/>
    <property type="match status" value="1"/>
</dbReference>
<dbReference type="SUPFAM" id="SSF48264">
    <property type="entry name" value="Cytochrome P450"/>
    <property type="match status" value="1"/>
</dbReference>
<keyword evidence="8" id="KW-0503">Monooxygenase</keyword>
<dbReference type="GO" id="GO:0004497">
    <property type="term" value="F:monooxygenase activity"/>
    <property type="evidence" value="ECO:0007669"/>
    <property type="project" value="UniProtKB-KW"/>
</dbReference>
<keyword evidence="7" id="KW-0408">Iron</keyword>
<evidence type="ECO:0000256" key="8">
    <source>
        <dbReference type="ARBA" id="ARBA00023033"/>
    </source>
</evidence>
<evidence type="ECO:0000256" key="5">
    <source>
        <dbReference type="ARBA" id="ARBA00022723"/>
    </source>
</evidence>
<dbReference type="STRING" id="93759.A0A1R3HIM8"/>
<dbReference type="GO" id="GO:0016020">
    <property type="term" value="C:membrane"/>
    <property type="evidence" value="ECO:0007669"/>
    <property type="project" value="UniProtKB-SubCell"/>
</dbReference>
<evidence type="ECO:0000256" key="4">
    <source>
        <dbReference type="ARBA" id="ARBA00022617"/>
    </source>
</evidence>
<evidence type="ECO:0000313" key="12">
    <source>
        <dbReference type="Proteomes" id="UP000187203"/>
    </source>
</evidence>
<comment type="similarity">
    <text evidence="3">Belongs to the cytochrome P450 family.</text>
</comment>
<evidence type="ECO:0000313" key="11">
    <source>
        <dbReference type="EMBL" id="OMO70153.1"/>
    </source>
</evidence>
<dbReference type="EMBL" id="AWUE01020034">
    <property type="protein sequence ID" value="OMO70153.1"/>
    <property type="molecule type" value="Genomic_DNA"/>
</dbReference>
<proteinExistence type="inferred from homology"/>
<comment type="subcellular location">
    <subcellularLocation>
        <location evidence="2">Membrane</location>
    </subcellularLocation>
</comment>
<dbReference type="Proteomes" id="UP000187203">
    <property type="component" value="Unassembled WGS sequence"/>
</dbReference>
<dbReference type="InterPro" id="IPR001128">
    <property type="entry name" value="Cyt_P450"/>
</dbReference>
<evidence type="ECO:0000256" key="2">
    <source>
        <dbReference type="ARBA" id="ARBA00004370"/>
    </source>
</evidence>
<dbReference type="PANTHER" id="PTHR47943">
    <property type="entry name" value="CYTOCHROME P450 93A3-LIKE"/>
    <property type="match status" value="1"/>
</dbReference>
<keyword evidence="12" id="KW-1185">Reference proteome</keyword>
<dbReference type="PRINTS" id="PR00463">
    <property type="entry name" value="EP450I"/>
</dbReference>
<organism evidence="11 12">
    <name type="scientific">Corchorus olitorius</name>
    <dbReference type="NCBI Taxonomy" id="93759"/>
    <lineage>
        <taxon>Eukaryota</taxon>
        <taxon>Viridiplantae</taxon>
        <taxon>Streptophyta</taxon>
        <taxon>Embryophyta</taxon>
        <taxon>Tracheophyta</taxon>
        <taxon>Spermatophyta</taxon>
        <taxon>Magnoliopsida</taxon>
        <taxon>eudicotyledons</taxon>
        <taxon>Gunneridae</taxon>
        <taxon>Pentapetalae</taxon>
        <taxon>rosids</taxon>
        <taxon>malvids</taxon>
        <taxon>Malvales</taxon>
        <taxon>Malvaceae</taxon>
        <taxon>Grewioideae</taxon>
        <taxon>Apeibeae</taxon>
        <taxon>Corchorus</taxon>
    </lineage>
</organism>